<dbReference type="AlphaFoldDB" id="A0A658B035"/>
<accession>A0A658B035</accession>
<feature type="region of interest" description="Disordered" evidence="1">
    <location>
        <begin position="39"/>
        <end position="63"/>
    </location>
</feature>
<organism evidence="3 4">
    <name type="scientific">Salmonella enterica I</name>
    <dbReference type="NCBI Taxonomy" id="59201"/>
    <lineage>
        <taxon>Bacteria</taxon>
        <taxon>Pseudomonadati</taxon>
        <taxon>Pseudomonadota</taxon>
        <taxon>Gammaproteobacteria</taxon>
        <taxon>Enterobacterales</taxon>
        <taxon>Enterobacteriaceae</taxon>
        <taxon>Salmonella</taxon>
    </lineage>
</organism>
<dbReference type="Proteomes" id="UP000250876">
    <property type="component" value="Unassembled WGS sequence"/>
</dbReference>
<sequence>MNLGQGQKAECIHGLRFTSWDMMRATVFSYLEGDNNRWRRHSACSDPSPEQFKKRTSLRTVSI</sequence>
<comment type="caution">
    <text evidence="3">The sequence shown here is derived from an EMBL/GenBank/DDBJ whole genome shotgun (WGS) entry which is preliminary data.</text>
</comment>
<gene>
    <name evidence="3" type="ORF">DAY08_23215</name>
</gene>
<evidence type="ECO:0000256" key="1">
    <source>
        <dbReference type="SAM" id="MobiDB-lite"/>
    </source>
</evidence>
<protein>
    <recommendedName>
        <fullName evidence="2">Integrase catalytic domain-containing protein</fullName>
    </recommendedName>
</protein>
<dbReference type="Pfam" id="PF13333">
    <property type="entry name" value="rve_2"/>
    <property type="match status" value="1"/>
</dbReference>
<evidence type="ECO:0000313" key="3">
    <source>
        <dbReference type="EMBL" id="PUP30129.1"/>
    </source>
</evidence>
<evidence type="ECO:0000313" key="4">
    <source>
        <dbReference type="Proteomes" id="UP000250876"/>
    </source>
</evidence>
<dbReference type="GO" id="GO:0015074">
    <property type="term" value="P:DNA integration"/>
    <property type="evidence" value="ECO:0007669"/>
    <property type="project" value="InterPro"/>
</dbReference>
<dbReference type="EMBL" id="QAQR01000016">
    <property type="protein sequence ID" value="PUP30129.1"/>
    <property type="molecule type" value="Genomic_DNA"/>
</dbReference>
<feature type="domain" description="Integrase catalytic" evidence="2">
    <location>
        <begin position="8"/>
        <end position="56"/>
    </location>
</feature>
<reference evidence="3 4" key="1">
    <citation type="submission" date="2018-04" db="EMBL/GenBank/DDBJ databases">
        <title>Whole genome sequencing of Salmonella enterica.</title>
        <authorList>
            <person name="Bell R."/>
        </authorList>
    </citation>
    <scope>NUCLEOTIDE SEQUENCE [LARGE SCALE GENOMIC DNA]</scope>
    <source>
        <strain evidence="3 4">CFSAN058504</strain>
    </source>
</reference>
<proteinExistence type="predicted"/>
<name>A0A658B035_SALET</name>
<evidence type="ECO:0000259" key="2">
    <source>
        <dbReference type="Pfam" id="PF13333"/>
    </source>
</evidence>
<dbReference type="InterPro" id="IPR001584">
    <property type="entry name" value="Integrase_cat-core"/>
</dbReference>